<protein>
    <submittedName>
        <fullName evidence="3">Type II secretion system protein G</fullName>
    </submittedName>
</protein>
<evidence type="ECO:0000256" key="1">
    <source>
        <dbReference type="SAM" id="MobiDB-lite"/>
    </source>
</evidence>
<name>A0A517PDV1_9PLAN</name>
<dbReference type="KEGG" id="acaf:CA12_36930"/>
<organism evidence="3 4">
    <name type="scientific">Alienimonas californiensis</name>
    <dbReference type="NCBI Taxonomy" id="2527989"/>
    <lineage>
        <taxon>Bacteria</taxon>
        <taxon>Pseudomonadati</taxon>
        <taxon>Planctomycetota</taxon>
        <taxon>Planctomycetia</taxon>
        <taxon>Planctomycetales</taxon>
        <taxon>Planctomycetaceae</taxon>
        <taxon>Alienimonas</taxon>
    </lineage>
</organism>
<dbReference type="Proteomes" id="UP000318741">
    <property type="component" value="Chromosome"/>
</dbReference>
<feature type="region of interest" description="Disordered" evidence="1">
    <location>
        <begin position="101"/>
        <end position="131"/>
    </location>
</feature>
<evidence type="ECO:0000313" key="3">
    <source>
        <dbReference type="EMBL" id="QDT17565.1"/>
    </source>
</evidence>
<dbReference type="EMBL" id="CP036265">
    <property type="protein sequence ID" value="QDT17565.1"/>
    <property type="molecule type" value="Genomic_DNA"/>
</dbReference>
<evidence type="ECO:0000313" key="4">
    <source>
        <dbReference type="Proteomes" id="UP000318741"/>
    </source>
</evidence>
<accession>A0A517PDV1</accession>
<keyword evidence="4" id="KW-1185">Reference proteome</keyword>
<proteinExistence type="predicted"/>
<dbReference type="SUPFAM" id="SSF54523">
    <property type="entry name" value="Pili subunits"/>
    <property type="match status" value="1"/>
</dbReference>
<sequence length="131" mass="14126">MLAILGVIAALVVPNLLGSQQKANISATRVAISNYESAIEQYAIDHNGRPPQGSAQEVNQMLMAPEPIDGRQVDPYIDEQPKDGWDEPLFYQFPASNQTISTKPDIWSAGPNGVNEDGSGDDVNNWSTVGT</sequence>
<reference evidence="3 4" key="1">
    <citation type="submission" date="2019-02" db="EMBL/GenBank/DDBJ databases">
        <title>Deep-cultivation of Planctomycetes and their phenomic and genomic characterization uncovers novel biology.</title>
        <authorList>
            <person name="Wiegand S."/>
            <person name="Jogler M."/>
            <person name="Boedeker C."/>
            <person name="Pinto D."/>
            <person name="Vollmers J."/>
            <person name="Rivas-Marin E."/>
            <person name="Kohn T."/>
            <person name="Peeters S.H."/>
            <person name="Heuer A."/>
            <person name="Rast P."/>
            <person name="Oberbeckmann S."/>
            <person name="Bunk B."/>
            <person name="Jeske O."/>
            <person name="Meyerdierks A."/>
            <person name="Storesund J.E."/>
            <person name="Kallscheuer N."/>
            <person name="Luecker S."/>
            <person name="Lage O.M."/>
            <person name="Pohl T."/>
            <person name="Merkel B.J."/>
            <person name="Hornburger P."/>
            <person name="Mueller R.-W."/>
            <person name="Bruemmer F."/>
            <person name="Labrenz M."/>
            <person name="Spormann A.M."/>
            <person name="Op den Camp H."/>
            <person name="Overmann J."/>
            <person name="Amann R."/>
            <person name="Jetten M.S.M."/>
            <person name="Mascher T."/>
            <person name="Medema M.H."/>
            <person name="Devos D.P."/>
            <person name="Kaster A.-K."/>
            <person name="Ovreas L."/>
            <person name="Rohde M."/>
            <person name="Galperin M.Y."/>
            <person name="Jogler C."/>
        </authorList>
    </citation>
    <scope>NUCLEOTIDE SEQUENCE [LARGE SCALE GENOMIC DNA]</scope>
    <source>
        <strain evidence="3 4">CA12</strain>
    </source>
</reference>
<dbReference type="Gene3D" id="3.30.700.10">
    <property type="entry name" value="Glycoprotein, Type 4 Pilin"/>
    <property type="match status" value="1"/>
</dbReference>
<dbReference type="AlphaFoldDB" id="A0A517PDV1"/>
<feature type="domain" description="Type II secretion system protein GspG C-terminal" evidence="2">
    <location>
        <begin position="15"/>
        <end position="126"/>
    </location>
</feature>
<dbReference type="InterPro" id="IPR045584">
    <property type="entry name" value="Pilin-like"/>
</dbReference>
<evidence type="ECO:0000259" key="2">
    <source>
        <dbReference type="Pfam" id="PF08334"/>
    </source>
</evidence>
<dbReference type="Pfam" id="PF08334">
    <property type="entry name" value="T2SSG"/>
    <property type="match status" value="1"/>
</dbReference>
<feature type="compositionally biased region" description="Polar residues" evidence="1">
    <location>
        <begin position="122"/>
        <end position="131"/>
    </location>
</feature>
<gene>
    <name evidence="3" type="primary">epsG_2</name>
    <name evidence="3" type="ORF">CA12_36930</name>
</gene>
<dbReference type="InterPro" id="IPR013545">
    <property type="entry name" value="T2SS_protein-GspG_C"/>
</dbReference>